<feature type="region of interest" description="Disordered" evidence="1">
    <location>
        <begin position="31"/>
        <end position="64"/>
    </location>
</feature>
<dbReference type="AlphaFoldDB" id="A0A059CNR9"/>
<accession>A0A059CNR9</accession>
<evidence type="ECO:0000313" key="3">
    <source>
        <dbReference type="EMBL" id="KCW79575.1"/>
    </source>
</evidence>
<feature type="compositionally biased region" description="Basic and acidic residues" evidence="1">
    <location>
        <begin position="47"/>
        <end position="64"/>
    </location>
</feature>
<dbReference type="PANTHER" id="PTHR22761">
    <property type="entry name" value="CHARGED MULTIVESICULAR BODY PROTEIN"/>
    <property type="match status" value="1"/>
</dbReference>
<dbReference type="GO" id="GO:0032511">
    <property type="term" value="P:late endosome to vacuole transport via multivesicular body sorting pathway"/>
    <property type="evidence" value="ECO:0000318"/>
    <property type="project" value="GO_Central"/>
</dbReference>
<dbReference type="GO" id="GO:0006900">
    <property type="term" value="P:vesicle budding from membrane"/>
    <property type="evidence" value="ECO:0000318"/>
    <property type="project" value="GO_Central"/>
</dbReference>
<dbReference type="Gramene" id="KCW79575">
    <property type="protein sequence ID" value="KCW79575"/>
    <property type="gene ID" value="EUGRSUZ_C00942"/>
</dbReference>
<dbReference type="PANTHER" id="PTHR22761:SF75">
    <property type="entry name" value="VACUOLAR PROTEIN SORTING-ASSOCIATED PROTEIN 32 HOMOLOG 2"/>
    <property type="match status" value="1"/>
</dbReference>
<evidence type="ECO:0000256" key="1">
    <source>
        <dbReference type="SAM" id="MobiDB-lite"/>
    </source>
</evidence>
<dbReference type="GO" id="GO:0009898">
    <property type="term" value="C:cytoplasmic side of plasma membrane"/>
    <property type="evidence" value="ECO:0000318"/>
    <property type="project" value="GO_Central"/>
</dbReference>
<feature type="signal peptide" evidence="2">
    <location>
        <begin position="1"/>
        <end position="20"/>
    </location>
</feature>
<feature type="chain" id="PRO_5001569999" evidence="2">
    <location>
        <begin position="21"/>
        <end position="181"/>
    </location>
</feature>
<dbReference type="EMBL" id="KK198755">
    <property type="protein sequence ID" value="KCW79575.1"/>
    <property type="molecule type" value="Genomic_DNA"/>
</dbReference>
<feature type="compositionally biased region" description="Basic residues" evidence="1">
    <location>
        <begin position="31"/>
        <end position="46"/>
    </location>
</feature>
<dbReference type="GO" id="GO:0000815">
    <property type="term" value="C:ESCRT III complex"/>
    <property type="evidence" value="ECO:0000318"/>
    <property type="project" value="GO_Central"/>
</dbReference>
<dbReference type="InterPro" id="IPR005024">
    <property type="entry name" value="Snf7_fam"/>
</dbReference>
<protein>
    <submittedName>
        <fullName evidence="3">Uncharacterized protein</fullName>
    </submittedName>
</protein>
<keyword evidence="2" id="KW-0732">Signal</keyword>
<dbReference type="Pfam" id="PF03357">
    <property type="entry name" value="Snf7"/>
    <property type="match status" value="1"/>
</dbReference>
<gene>
    <name evidence="3" type="ORF">EUGRSUZ_C00942</name>
</gene>
<proteinExistence type="predicted"/>
<name>A0A059CNR9_EUCGR</name>
<sequence>MSGWMGCLCKILILQPWTDAQPLTPMDKLKETHKKLKKKSQTYKKKASQEARKEKEFRRAGDERAASRCSEMKTLYYKQIEELENAQLLIRKKIILLEGEKARTETVDALESGEEELKKMQEVKNTDDGDRTVDEMNRGMVNVNESEDSSSIFSDAATHFDGHEAELEELEGADRTCYFAG</sequence>
<dbReference type="GO" id="GO:0005771">
    <property type="term" value="C:multivesicular body"/>
    <property type="evidence" value="ECO:0000318"/>
    <property type="project" value="GO_Central"/>
</dbReference>
<evidence type="ECO:0000256" key="2">
    <source>
        <dbReference type="SAM" id="SignalP"/>
    </source>
</evidence>
<organism evidence="3">
    <name type="scientific">Eucalyptus grandis</name>
    <name type="common">Flooded gum</name>
    <dbReference type="NCBI Taxonomy" id="71139"/>
    <lineage>
        <taxon>Eukaryota</taxon>
        <taxon>Viridiplantae</taxon>
        <taxon>Streptophyta</taxon>
        <taxon>Embryophyta</taxon>
        <taxon>Tracheophyta</taxon>
        <taxon>Spermatophyta</taxon>
        <taxon>Magnoliopsida</taxon>
        <taxon>eudicotyledons</taxon>
        <taxon>Gunneridae</taxon>
        <taxon>Pentapetalae</taxon>
        <taxon>rosids</taxon>
        <taxon>malvids</taxon>
        <taxon>Myrtales</taxon>
        <taxon>Myrtaceae</taxon>
        <taxon>Myrtoideae</taxon>
        <taxon>Eucalypteae</taxon>
        <taxon>Eucalyptus</taxon>
    </lineage>
</organism>
<reference evidence="3" key="1">
    <citation type="submission" date="2013-07" db="EMBL/GenBank/DDBJ databases">
        <title>The genome of Eucalyptus grandis.</title>
        <authorList>
            <person name="Schmutz J."/>
            <person name="Hayes R."/>
            <person name="Myburg A."/>
            <person name="Tuskan G."/>
            <person name="Grattapaglia D."/>
            <person name="Rokhsar D.S."/>
        </authorList>
    </citation>
    <scope>NUCLEOTIDE SEQUENCE</scope>
    <source>
        <tissue evidence="3">Leaf extractions</tissue>
    </source>
</reference>
<dbReference type="STRING" id="71139.A0A059CNR9"/>
<dbReference type="Gene3D" id="1.10.287.1060">
    <property type="entry name" value="ESAT-6-like"/>
    <property type="match status" value="1"/>
</dbReference>
<dbReference type="InParanoid" id="A0A059CNR9"/>